<feature type="signal peptide" evidence="5">
    <location>
        <begin position="1"/>
        <end position="18"/>
    </location>
</feature>
<keyword evidence="3 5" id="KW-0708">Seed storage protein</keyword>
<protein>
    <recommendedName>
        <fullName evidence="6">Cupin type-1 domain-containing protein</fullName>
    </recommendedName>
</protein>
<dbReference type="PANTHER" id="PTHR31189:SF54">
    <property type="entry name" value="11S GLOBULIN SEED STORAGE PROTEIN 2-LIKE"/>
    <property type="match status" value="1"/>
</dbReference>
<dbReference type="FunFam" id="2.60.120.10:FF:000073">
    <property type="entry name" value="Glycinin G1"/>
    <property type="match status" value="1"/>
</dbReference>
<feature type="domain" description="Cupin type-1" evidence="6">
    <location>
        <begin position="39"/>
        <end position="234"/>
    </location>
</feature>
<dbReference type="InterPro" id="IPR014710">
    <property type="entry name" value="RmlC-like_jellyroll"/>
</dbReference>
<dbReference type="PRINTS" id="PR00439">
    <property type="entry name" value="11SGLOBULIN"/>
</dbReference>
<dbReference type="EMBL" id="JBBNAG010000013">
    <property type="protein sequence ID" value="KAK9082982.1"/>
    <property type="molecule type" value="Genomic_DNA"/>
</dbReference>
<dbReference type="PROSITE" id="PS00305">
    <property type="entry name" value="11S_SEED_STORAGE"/>
    <property type="match status" value="1"/>
</dbReference>
<evidence type="ECO:0000259" key="6">
    <source>
        <dbReference type="SMART" id="SM00835"/>
    </source>
</evidence>
<feature type="domain" description="Cupin type-1" evidence="6">
    <location>
        <begin position="292"/>
        <end position="442"/>
    </location>
</feature>
<evidence type="ECO:0000256" key="3">
    <source>
        <dbReference type="ARBA" id="ARBA00023129"/>
    </source>
</evidence>
<keyword evidence="2 5" id="KW-0758">Storage protein</keyword>
<comment type="caution">
    <text evidence="7">The sequence shown here is derived from an EMBL/GenBank/DDBJ whole genome shotgun (WGS) entry which is preliminary data.</text>
</comment>
<keyword evidence="4 5" id="KW-1015">Disulfide bond</keyword>
<dbReference type="CDD" id="cd02242">
    <property type="entry name" value="cupin_11S_legumin_N"/>
    <property type="match status" value="1"/>
</dbReference>
<reference evidence="7 8" key="1">
    <citation type="submission" date="2024-01" db="EMBL/GenBank/DDBJ databases">
        <title>Genome assemblies of Stephania.</title>
        <authorList>
            <person name="Yang L."/>
        </authorList>
    </citation>
    <scope>NUCLEOTIDE SEQUENCE [LARGE SCALE GENOMIC DNA]</scope>
    <source>
        <strain evidence="7">JXDWG</strain>
        <tissue evidence="7">Leaf</tissue>
    </source>
</reference>
<dbReference type="SMART" id="SM00835">
    <property type="entry name" value="Cupin_1"/>
    <property type="match status" value="2"/>
</dbReference>
<comment type="function">
    <text evidence="5">Seed storage protein.</text>
</comment>
<evidence type="ECO:0000256" key="4">
    <source>
        <dbReference type="ARBA" id="ARBA00023157"/>
    </source>
</evidence>
<dbReference type="GO" id="GO:0045735">
    <property type="term" value="F:nutrient reservoir activity"/>
    <property type="evidence" value="ECO:0007669"/>
    <property type="project" value="UniProtKB-KW"/>
</dbReference>
<dbReference type="CDD" id="cd02243">
    <property type="entry name" value="cupin_11S_legumin_C"/>
    <property type="match status" value="1"/>
</dbReference>
<dbReference type="AlphaFoldDB" id="A0AAP0E266"/>
<dbReference type="SUPFAM" id="SSF51182">
    <property type="entry name" value="RmlC-like cupins"/>
    <property type="match status" value="1"/>
</dbReference>
<organism evidence="7 8">
    <name type="scientific">Stephania cephalantha</name>
    <dbReference type="NCBI Taxonomy" id="152367"/>
    <lineage>
        <taxon>Eukaryota</taxon>
        <taxon>Viridiplantae</taxon>
        <taxon>Streptophyta</taxon>
        <taxon>Embryophyta</taxon>
        <taxon>Tracheophyta</taxon>
        <taxon>Spermatophyta</taxon>
        <taxon>Magnoliopsida</taxon>
        <taxon>Ranunculales</taxon>
        <taxon>Menispermaceae</taxon>
        <taxon>Menispermoideae</taxon>
        <taxon>Cissampelideae</taxon>
        <taxon>Stephania</taxon>
    </lineage>
</organism>
<feature type="chain" id="PRO_5042667226" description="Cupin type-1 domain-containing protein" evidence="5">
    <location>
        <begin position="19"/>
        <end position="468"/>
    </location>
</feature>
<name>A0AAP0E266_9MAGN</name>
<keyword evidence="8" id="KW-1185">Reference proteome</keyword>
<evidence type="ECO:0000313" key="7">
    <source>
        <dbReference type="EMBL" id="KAK9082982.1"/>
    </source>
</evidence>
<comment type="similarity">
    <text evidence="1 5">Belongs to the 11S seed storage protein (globulins) family.</text>
</comment>
<gene>
    <name evidence="7" type="ORF">Scep_029453</name>
</gene>
<dbReference type="PANTHER" id="PTHR31189">
    <property type="entry name" value="OS03G0336100 PROTEIN-RELATED"/>
    <property type="match status" value="1"/>
</dbReference>
<dbReference type="Gene3D" id="2.60.120.10">
    <property type="entry name" value="Jelly Rolls"/>
    <property type="match status" value="2"/>
</dbReference>
<dbReference type="InterPro" id="IPR006044">
    <property type="entry name" value="11S_seedstore_pln"/>
</dbReference>
<dbReference type="InterPro" id="IPR022379">
    <property type="entry name" value="11S_seedstore_CS"/>
</dbReference>
<comment type="subunit">
    <text evidence="5">Hexamer; each subunit is composed of an acidic and a basic chain derived from a single precursor and linked by a disulfide bond.</text>
</comment>
<keyword evidence="5" id="KW-0732">Signal</keyword>
<sequence>MSKFTLLLLFSFLCLCSAQSGRQTQQCQRLNQCQLRRIQALRPQRRIESEGGITEMWLENNDQFRCVGVAIIQQTIRPNSFLMPGKGLHSVIVPGCPETYQAGQQFSESTEGTQQGGARFQDEHQKVRRVREGDVVANPTGMVHWFHNDGNTDLILVSVIDTASNMNQLDHQLRKFYLGGDHGIQQKQHEQQEQTYYHGARPEELQRFEANNIFGGIDDQILQEVLGVSKDMVERIKSRGDLRGHMLRAKSGFQLIRPSKIEEEEGAGQCVATNDAEKNGLEETLCTARLRENIDKPSRADVYNPQAGRLRTVNRLNLPVLRLMGMSAERGVLYKDALFAPHWNLNAHAIIYVTRGSARVQIVGNQQQSPVFDGQVQQGQVLVVPQNFVVVKQAGPRGFEWVSFKTHDTAMIHSLAGKTSPFRGLPVDMLASMYQISRQEAENLKYNRGQEVMIFAPSRRSPQGIATA</sequence>
<proteinExistence type="inferred from homology"/>
<evidence type="ECO:0000256" key="1">
    <source>
        <dbReference type="ARBA" id="ARBA00007178"/>
    </source>
</evidence>
<dbReference type="Proteomes" id="UP001419268">
    <property type="component" value="Unassembled WGS sequence"/>
</dbReference>
<evidence type="ECO:0000313" key="8">
    <source>
        <dbReference type="Proteomes" id="UP001419268"/>
    </source>
</evidence>
<dbReference type="InterPro" id="IPR011051">
    <property type="entry name" value="RmlC_Cupin_sf"/>
</dbReference>
<dbReference type="Pfam" id="PF00190">
    <property type="entry name" value="Cupin_1"/>
    <property type="match status" value="2"/>
</dbReference>
<accession>A0AAP0E266</accession>
<evidence type="ECO:0000256" key="5">
    <source>
        <dbReference type="RuleBase" id="RU003681"/>
    </source>
</evidence>
<dbReference type="InterPro" id="IPR006045">
    <property type="entry name" value="Cupin_1"/>
</dbReference>
<evidence type="ECO:0000256" key="2">
    <source>
        <dbReference type="ARBA" id="ARBA00022761"/>
    </source>
</evidence>
<dbReference type="InterPro" id="IPR050253">
    <property type="entry name" value="Seed_Storage-Functional"/>
</dbReference>